<evidence type="ECO:0000313" key="1">
    <source>
        <dbReference type="EMBL" id="CRL02098.1"/>
    </source>
</evidence>
<accession>A0A1J1IQS7</accession>
<evidence type="ECO:0000313" key="2">
    <source>
        <dbReference type="Proteomes" id="UP000183832"/>
    </source>
</evidence>
<keyword evidence="2" id="KW-1185">Reference proteome</keyword>
<proteinExistence type="predicted"/>
<reference evidence="1 2" key="1">
    <citation type="submission" date="2015-04" db="EMBL/GenBank/DDBJ databases">
        <authorList>
            <person name="Syromyatnikov M.Y."/>
            <person name="Popov V.N."/>
        </authorList>
    </citation>
    <scope>NUCLEOTIDE SEQUENCE [LARGE SCALE GENOMIC DNA]</scope>
</reference>
<name>A0A1J1IQS7_9DIPT</name>
<feature type="non-terminal residue" evidence="1">
    <location>
        <position position="1"/>
    </location>
</feature>
<sequence length="196" mass="23327">FLIPDCAARQDYDDYDDFDPDFDHSTTLRPTNLLPCTYEGKIYKDYEIVYRQYNENKRLCEGYQCLNGSVDPWSRDCFFYDRIKRPEEVRKCKHVFEDGECSPQLDCSCEYEGKTYRHGSYISKEPINVASCLEKFCIFNEISERYQQCPDYVAMMSPEDLSRCKLYYPEGECCPVLDCETEESGRRKICQKYFDY</sequence>
<dbReference type="Proteomes" id="UP000183832">
    <property type="component" value="Unassembled WGS sequence"/>
</dbReference>
<protein>
    <submittedName>
        <fullName evidence="1">CLUMA_CG015051, isoform A</fullName>
    </submittedName>
</protein>
<dbReference type="EMBL" id="CVRI01000057">
    <property type="protein sequence ID" value="CRL02098.1"/>
    <property type="molecule type" value="Genomic_DNA"/>
</dbReference>
<gene>
    <name evidence="1" type="ORF">CLUMA_CG015051</name>
</gene>
<dbReference type="AlphaFoldDB" id="A0A1J1IQS7"/>
<organism evidence="1 2">
    <name type="scientific">Clunio marinus</name>
    <dbReference type="NCBI Taxonomy" id="568069"/>
    <lineage>
        <taxon>Eukaryota</taxon>
        <taxon>Metazoa</taxon>
        <taxon>Ecdysozoa</taxon>
        <taxon>Arthropoda</taxon>
        <taxon>Hexapoda</taxon>
        <taxon>Insecta</taxon>
        <taxon>Pterygota</taxon>
        <taxon>Neoptera</taxon>
        <taxon>Endopterygota</taxon>
        <taxon>Diptera</taxon>
        <taxon>Nematocera</taxon>
        <taxon>Chironomoidea</taxon>
        <taxon>Chironomidae</taxon>
        <taxon>Clunio</taxon>
    </lineage>
</organism>